<evidence type="ECO:0000313" key="2">
    <source>
        <dbReference type="EMBL" id="CAE0526553.1"/>
    </source>
</evidence>
<feature type="region of interest" description="Disordered" evidence="1">
    <location>
        <begin position="1"/>
        <end position="21"/>
    </location>
</feature>
<feature type="region of interest" description="Disordered" evidence="1">
    <location>
        <begin position="107"/>
        <end position="132"/>
    </location>
</feature>
<accession>A0A7S3RJT7</accession>
<reference evidence="2" key="1">
    <citation type="submission" date="2021-01" db="EMBL/GenBank/DDBJ databases">
        <authorList>
            <person name="Corre E."/>
            <person name="Pelletier E."/>
            <person name="Niang G."/>
            <person name="Scheremetjew M."/>
            <person name="Finn R."/>
            <person name="Kale V."/>
            <person name="Holt S."/>
            <person name="Cochrane G."/>
            <person name="Meng A."/>
            <person name="Brown T."/>
            <person name="Cohen L."/>
        </authorList>
    </citation>
    <scope>NUCLEOTIDE SEQUENCE</scope>
    <source>
        <strain evidence="2">SPMC142</strain>
    </source>
</reference>
<gene>
    <name evidence="2" type="ORF">SACU0126_LOCUS4093</name>
</gene>
<sequence length="132" mass="14945">VTQQDGGRRSGRKGPTKKKWQWTTQRRIMLLTQVSTTGVNAFLTSRDVPGQSQVEVWTNESTGILPVLFKSHTGEFEPGPNEEHPTHISTIAAMKKWLKDNKHLYTQGQEQNEPVDVDHPTETTGRTPNFFC</sequence>
<feature type="compositionally biased region" description="Polar residues" evidence="1">
    <location>
        <begin position="122"/>
        <end position="132"/>
    </location>
</feature>
<proteinExistence type="predicted"/>
<feature type="non-terminal residue" evidence="2">
    <location>
        <position position="1"/>
    </location>
</feature>
<dbReference type="AlphaFoldDB" id="A0A7S3RJT7"/>
<protein>
    <submittedName>
        <fullName evidence="2">Uncharacterized protein</fullName>
    </submittedName>
</protein>
<dbReference type="EMBL" id="HBIQ01012766">
    <property type="protein sequence ID" value="CAE0526553.1"/>
    <property type="molecule type" value="Transcribed_RNA"/>
</dbReference>
<evidence type="ECO:0000256" key="1">
    <source>
        <dbReference type="SAM" id="MobiDB-lite"/>
    </source>
</evidence>
<name>A0A7S3RJT7_9SPIT</name>
<organism evidence="2">
    <name type="scientific">Strombidinopsis acuminata</name>
    <dbReference type="NCBI Taxonomy" id="141414"/>
    <lineage>
        <taxon>Eukaryota</taxon>
        <taxon>Sar</taxon>
        <taxon>Alveolata</taxon>
        <taxon>Ciliophora</taxon>
        <taxon>Intramacronucleata</taxon>
        <taxon>Spirotrichea</taxon>
        <taxon>Choreotrichia</taxon>
        <taxon>Choreotrichida</taxon>
        <taxon>Strombidinopsidae</taxon>
        <taxon>Strombidinopsis</taxon>
    </lineage>
</organism>
<feature type="compositionally biased region" description="Basic residues" evidence="1">
    <location>
        <begin position="9"/>
        <end position="20"/>
    </location>
</feature>